<evidence type="ECO:0000259" key="1">
    <source>
        <dbReference type="PROSITE" id="PS50943"/>
    </source>
</evidence>
<dbReference type="EMBL" id="AZDJ01000032">
    <property type="protein sequence ID" value="KRK70434.1"/>
    <property type="molecule type" value="Genomic_DNA"/>
</dbReference>
<dbReference type="PATRIC" id="fig|1291734.4.peg.513"/>
<accession>A0A0R1JSE9</accession>
<dbReference type="AlphaFoldDB" id="A0A0R1JSE9"/>
<name>A0A0R1JSE9_9LACO</name>
<evidence type="ECO:0000313" key="3">
    <source>
        <dbReference type="Proteomes" id="UP000051804"/>
    </source>
</evidence>
<keyword evidence="3" id="KW-1185">Reference proteome</keyword>
<evidence type="ECO:0000313" key="2">
    <source>
        <dbReference type="EMBL" id="KRK70434.1"/>
    </source>
</evidence>
<dbReference type="GO" id="GO:0003677">
    <property type="term" value="F:DNA binding"/>
    <property type="evidence" value="ECO:0007669"/>
    <property type="project" value="InterPro"/>
</dbReference>
<dbReference type="CDD" id="cd00093">
    <property type="entry name" value="HTH_XRE"/>
    <property type="match status" value="1"/>
</dbReference>
<proteinExistence type="predicted"/>
<dbReference type="OrthoDB" id="9878744at2"/>
<dbReference type="Pfam" id="PF13560">
    <property type="entry name" value="HTH_31"/>
    <property type="match status" value="1"/>
</dbReference>
<comment type="caution">
    <text evidence="2">The sequence shown here is derived from an EMBL/GenBank/DDBJ whole genome shotgun (WGS) entry which is preliminary data.</text>
</comment>
<dbReference type="PROSITE" id="PS50943">
    <property type="entry name" value="HTH_CROC1"/>
    <property type="match status" value="1"/>
</dbReference>
<feature type="domain" description="HTH cro/C1-type" evidence="1">
    <location>
        <begin position="14"/>
        <end position="68"/>
    </location>
</feature>
<dbReference type="InterPro" id="IPR001387">
    <property type="entry name" value="Cro/C1-type_HTH"/>
</dbReference>
<dbReference type="InterPro" id="IPR010982">
    <property type="entry name" value="Lambda_DNA-bd_dom_sf"/>
</dbReference>
<organism evidence="2 3">
    <name type="scientific">Lacticaseibacillus nasuensis JCM 17158</name>
    <dbReference type="NCBI Taxonomy" id="1291734"/>
    <lineage>
        <taxon>Bacteria</taxon>
        <taxon>Bacillati</taxon>
        <taxon>Bacillota</taxon>
        <taxon>Bacilli</taxon>
        <taxon>Lactobacillales</taxon>
        <taxon>Lactobacillaceae</taxon>
        <taxon>Lacticaseibacillus</taxon>
    </lineage>
</organism>
<dbReference type="SUPFAM" id="SSF47413">
    <property type="entry name" value="lambda repressor-like DNA-binding domains"/>
    <property type="match status" value="1"/>
</dbReference>
<protein>
    <recommendedName>
        <fullName evidence="1">HTH cro/C1-type domain-containing protein</fullName>
    </recommendedName>
</protein>
<reference evidence="2 3" key="1">
    <citation type="journal article" date="2015" name="Genome Announc.">
        <title>Expanding the biotechnology potential of lactobacilli through comparative genomics of 213 strains and associated genera.</title>
        <authorList>
            <person name="Sun Z."/>
            <person name="Harris H.M."/>
            <person name="McCann A."/>
            <person name="Guo C."/>
            <person name="Argimon S."/>
            <person name="Zhang W."/>
            <person name="Yang X."/>
            <person name="Jeffery I.B."/>
            <person name="Cooney J.C."/>
            <person name="Kagawa T.F."/>
            <person name="Liu W."/>
            <person name="Song Y."/>
            <person name="Salvetti E."/>
            <person name="Wrobel A."/>
            <person name="Rasinkangas P."/>
            <person name="Parkhill J."/>
            <person name="Rea M.C."/>
            <person name="O'Sullivan O."/>
            <person name="Ritari J."/>
            <person name="Douillard F.P."/>
            <person name="Paul Ross R."/>
            <person name="Yang R."/>
            <person name="Briner A.E."/>
            <person name="Felis G.E."/>
            <person name="de Vos W.M."/>
            <person name="Barrangou R."/>
            <person name="Klaenhammer T.R."/>
            <person name="Caufield P.W."/>
            <person name="Cui Y."/>
            <person name="Zhang H."/>
            <person name="O'Toole P.W."/>
        </authorList>
    </citation>
    <scope>NUCLEOTIDE SEQUENCE [LARGE SCALE GENOMIC DNA]</scope>
    <source>
        <strain evidence="2 3">JCM 17158</strain>
    </source>
</reference>
<dbReference type="Gene3D" id="1.10.260.40">
    <property type="entry name" value="lambda repressor-like DNA-binding domains"/>
    <property type="match status" value="1"/>
</dbReference>
<dbReference type="STRING" id="1291734.FD02_GL000499"/>
<dbReference type="Proteomes" id="UP000051804">
    <property type="component" value="Unassembled WGS sequence"/>
</dbReference>
<gene>
    <name evidence="2" type="ORF">FD02_GL000499</name>
</gene>
<sequence>MGMQAGQETVGSVLRFYQAAKGLSTDALAESLGMSTSTYRRILSDDTVVKAPAWFCLLDGLRLAPSEVAPLLPADYFPLQSAYATLSDTISPATRAFLLDHEVIAGPTQAYRDQLEATYQRTGNIGYHQYAELADIFLAELAQDGDGVRAKAEQLYQELIALDSWGGFEWQLIASIATYLPFARLQVIFNRHLRHEAATNTHWATLDDHQVNLLFRSFLDNAIQERNRQDIETAIKWIRDRPITDTDLGYRALLRLCDIVVCDMAGDVTQATTLYKRLVAALRLITDEEDSLWILVAEDLWMNLVSFQIDQLD</sequence>